<dbReference type="InterPro" id="IPR004910">
    <property type="entry name" value="Yippee/Mis18/Cereblon"/>
</dbReference>
<feature type="region of interest" description="Disordered" evidence="3">
    <location>
        <begin position="1"/>
        <end position="24"/>
    </location>
</feature>
<feature type="domain" description="CULT" evidence="4">
    <location>
        <begin position="271"/>
        <end position="375"/>
    </location>
</feature>
<organism evidence="5 6">
    <name type="scientific">Caenorhabditis bovis</name>
    <dbReference type="NCBI Taxonomy" id="2654633"/>
    <lineage>
        <taxon>Eukaryota</taxon>
        <taxon>Metazoa</taxon>
        <taxon>Ecdysozoa</taxon>
        <taxon>Nematoda</taxon>
        <taxon>Chromadorea</taxon>
        <taxon>Rhabditida</taxon>
        <taxon>Rhabditina</taxon>
        <taxon>Rhabditomorpha</taxon>
        <taxon>Rhabditoidea</taxon>
        <taxon>Rhabditidae</taxon>
        <taxon>Peloderinae</taxon>
        <taxon>Caenorhabditis</taxon>
    </lineage>
</organism>
<keyword evidence="1" id="KW-0479">Metal-binding</keyword>
<evidence type="ECO:0000256" key="3">
    <source>
        <dbReference type="SAM" id="MobiDB-lite"/>
    </source>
</evidence>
<keyword evidence="2" id="KW-0862">Zinc</keyword>
<dbReference type="OrthoDB" id="267517at2759"/>
<keyword evidence="6" id="KW-1185">Reference proteome</keyword>
<accession>A0A8S1F8A7</accession>
<evidence type="ECO:0000256" key="2">
    <source>
        <dbReference type="ARBA" id="ARBA00022833"/>
    </source>
</evidence>
<dbReference type="SUPFAM" id="SSF88697">
    <property type="entry name" value="PUA domain-like"/>
    <property type="match status" value="1"/>
</dbReference>
<dbReference type="PROSITE" id="PS51788">
    <property type="entry name" value="CULT"/>
    <property type="match status" value="1"/>
</dbReference>
<protein>
    <recommendedName>
        <fullName evidence="4">CULT domain-containing protein</fullName>
    </recommendedName>
</protein>
<evidence type="ECO:0000313" key="6">
    <source>
        <dbReference type="Proteomes" id="UP000494206"/>
    </source>
</evidence>
<dbReference type="GO" id="GO:0046872">
    <property type="term" value="F:metal ion binding"/>
    <property type="evidence" value="ECO:0007669"/>
    <property type="project" value="UniProtKB-KW"/>
</dbReference>
<name>A0A8S1F8A7_9PELO</name>
<dbReference type="Gene3D" id="2.170.150.20">
    <property type="entry name" value="Peptide methionine sulfoxide reductase"/>
    <property type="match status" value="1"/>
</dbReference>
<dbReference type="CDD" id="cd15777">
    <property type="entry name" value="CRBN_C_like"/>
    <property type="match status" value="1"/>
</dbReference>
<evidence type="ECO:0000256" key="1">
    <source>
        <dbReference type="ARBA" id="ARBA00022723"/>
    </source>
</evidence>
<comment type="caution">
    <text evidence="5">The sequence shown here is derived from an EMBL/GenBank/DDBJ whole genome shotgun (WGS) entry which is preliminary data.</text>
</comment>
<dbReference type="Proteomes" id="UP000494206">
    <property type="component" value="Unassembled WGS sequence"/>
</dbReference>
<reference evidence="5 6" key="1">
    <citation type="submission" date="2020-04" db="EMBL/GenBank/DDBJ databases">
        <authorList>
            <person name="Laetsch R D."/>
            <person name="Stevens L."/>
            <person name="Kumar S."/>
            <person name="Blaxter L. M."/>
        </authorList>
    </citation>
    <scope>NUCLEOTIDE SEQUENCE [LARGE SCALE GENOMIC DNA]</scope>
</reference>
<sequence length="387" mass="45063">MDESDHYSEDDYLSDTSSTGSLSTFRPENILNEMARNIILYNPDDELFGAPNINTNRLADFNPDLTQEHPYLFQLDVVMVEPPEYPKENEIIRLRSVKASTVIFPGQKVPMNNNYGFDNFSTLHNEKLVVLLLFENERDYHLHRQDDITLPRTAVIAKITKFTADRLNRDTCKRIEFEAIQRCKVLDLEPDTYATVKVLPETREYCEELLTYFAQYYPEERLRTLLENDIVEFGFWACSNIFCVQKVKYQLLEMKTTDERIATVLELARKIKSFKCKNCGDVLSDTSKVVRMGSHEIAGQFVNPGGVVHDLITVREIRNYQFYGSAVQDFSWFPGYSWTIIQCACGTHIGWMFESRYLRPTTFYALSRPNIKNEEVENDEENKTVFL</sequence>
<dbReference type="Pfam" id="PF03226">
    <property type="entry name" value="Yippee-Mis18"/>
    <property type="match status" value="1"/>
</dbReference>
<dbReference type="InterPro" id="IPR034750">
    <property type="entry name" value="CULT"/>
</dbReference>
<feature type="compositionally biased region" description="Low complexity" evidence="3">
    <location>
        <begin position="14"/>
        <end position="24"/>
    </location>
</feature>
<gene>
    <name evidence="5" type="ORF">CBOVIS_LOCUS11643</name>
</gene>
<dbReference type="InterPro" id="IPR015947">
    <property type="entry name" value="PUA-like_sf"/>
</dbReference>
<evidence type="ECO:0000313" key="5">
    <source>
        <dbReference type="EMBL" id="CAB3410079.1"/>
    </source>
</evidence>
<evidence type="ECO:0000259" key="4">
    <source>
        <dbReference type="PROSITE" id="PS51788"/>
    </source>
</evidence>
<proteinExistence type="predicted"/>
<dbReference type="AlphaFoldDB" id="A0A8S1F8A7"/>
<dbReference type="FunFam" id="2.170.150.20:FF:000007">
    <property type="entry name" value="Protein cereblon"/>
    <property type="match status" value="1"/>
</dbReference>
<dbReference type="EMBL" id="CADEPM010000009">
    <property type="protein sequence ID" value="CAB3410079.1"/>
    <property type="molecule type" value="Genomic_DNA"/>
</dbReference>